<organism evidence="3 4">
    <name type="scientific">Actinocorallia longicatena</name>
    <dbReference type="NCBI Taxonomy" id="111803"/>
    <lineage>
        <taxon>Bacteria</taxon>
        <taxon>Bacillati</taxon>
        <taxon>Actinomycetota</taxon>
        <taxon>Actinomycetes</taxon>
        <taxon>Streptosporangiales</taxon>
        <taxon>Thermomonosporaceae</taxon>
        <taxon>Actinocorallia</taxon>
    </lineage>
</organism>
<comment type="caution">
    <text evidence="3">The sequence shown here is derived from an EMBL/GenBank/DDBJ whole genome shotgun (WGS) entry which is preliminary data.</text>
</comment>
<keyword evidence="1" id="KW-1133">Transmembrane helix</keyword>
<dbReference type="SMART" id="SM00740">
    <property type="entry name" value="PASTA"/>
    <property type="match status" value="2"/>
</dbReference>
<accession>A0ABP6QKJ9</accession>
<evidence type="ECO:0000313" key="3">
    <source>
        <dbReference type="EMBL" id="GAA3228759.1"/>
    </source>
</evidence>
<dbReference type="Pfam" id="PF03793">
    <property type="entry name" value="PASTA"/>
    <property type="match status" value="2"/>
</dbReference>
<feature type="transmembrane region" description="Helical" evidence="1">
    <location>
        <begin position="20"/>
        <end position="40"/>
    </location>
</feature>
<protein>
    <recommendedName>
        <fullName evidence="2">PASTA domain-containing protein</fullName>
    </recommendedName>
</protein>
<dbReference type="Proteomes" id="UP001501237">
    <property type="component" value="Unassembled WGS sequence"/>
</dbReference>
<dbReference type="Gene3D" id="3.30.10.20">
    <property type="match status" value="2"/>
</dbReference>
<proteinExistence type="predicted"/>
<dbReference type="SUPFAM" id="SSF54184">
    <property type="entry name" value="Penicillin-binding protein 2x (pbp-2x), c-terminal domain"/>
    <property type="match status" value="1"/>
</dbReference>
<name>A0ABP6QKJ9_9ACTN</name>
<reference evidence="4" key="1">
    <citation type="journal article" date="2019" name="Int. J. Syst. Evol. Microbiol.">
        <title>The Global Catalogue of Microorganisms (GCM) 10K type strain sequencing project: providing services to taxonomists for standard genome sequencing and annotation.</title>
        <authorList>
            <consortium name="The Broad Institute Genomics Platform"/>
            <consortium name="The Broad Institute Genome Sequencing Center for Infectious Disease"/>
            <person name="Wu L."/>
            <person name="Ma J."/>
        </authorList>
    </citation>
    <scope>NUCLEOTIDE SEQUENCE [LARGE SCALE GENOMIC DNA]</scope>
    <source>
        <strain evidence="4">JCM 9377</strain>
    </source>
</reference>
<dbReference type="CDD" id="cd06575">
    <property type="entry name" value="PASTA_Pbp2x-like_2"/>
    <property type="match status" value="1"/>
</dbReference>
<feature type="domain" description="PASTA" evidence="2">
    <location>
        <begin position="124"/>
        <end position="182"/>
    </location>
</feature>
<keyword evidence="1" id="KW-0472">Membrane</keyword>
<dbReference type="CDD" id="cd06577">
    <property type="entry name" value="PASTA_pknB"/>
    <property type="match status" value="1"/>
</dbReference>
<dbReference type="EMBL" id="BAAAUV010000018">
    <property type="protein sequence ID" value="GAA3228759.1"/>
    <property type="molecule type" value="Genomic_DNA"/>
</dbReference>
<feature type="domain" description="PASTA" evidence="2">
    <location>
        <begin position="52"/>
        <end position="117"/>
    </location>
</feature>
<sequence>MPVETEPVPRAPEMSTRAMVLLGSVMTVGVGLVLGLTLLVGGGSSAGKLEAGAAGTVPQITGFTSNKATSELASRKLAVGGVIQVPSSLPAGQVVRTSPKIGSQVGEGTPILLYVSAGTGGAGGSGKVTVPYLIGVQAPAAQTVARQLGLRLEFTGGGRVTGQDPEPGTSVDRGTAIQVTLQ</sequence>
<evidence type="ECO:0000313" key="4">
    <source>
        <dbReference type="Proteomes" id="UP001501237"/>
    </source>
</evidence>
<evidence type="ECO:0000259" key="2">
    <source>
        <dbReference type="PROSITE" id="PS51178"/>
    </source>
</evidence>
<dbReference type="InterPro" id="IPR005543">
    <property type="entry name" value="PASTA_dom"/>
</dbReference>
<evidence type="ECO:0000256" key="1">
    <source>
        <dbReference type="SAM" id="Phobius"/>
    </source>
</evidence>
<keyword evidence="1" id="KW-0812">Transmembrane</keyword>
<dbReference type="RefSeq" id="WP_344834632.1">
    <property type="nucleotide sequence ID" value="NZ_BAAAUV010000018.1"/>
</dbReference>
<dbReference type="PROSITE" id="PS51178">
    <property type="entry name" value="PASTA"/>
    <property type="match status" value="2"/>
</dbReference>
<keyword evidence="4" id="KW-1185">Reference proteome</keyword>
<gene>
    <name evidence="3" type="ORF">GCM10010468_58340</name>
</gene>